<dbReference type="EMBL" id="JXBB01000015">
    <property type="protein sequence ID" value="OAR04482.1"/>
    <property type="molecule type" value="Genomic_DNA"/>
</dbReference>
<reference evidence="12 13" key="1">
    <citation type="submission" date="2015-09" db="EMBL/GenBank/DDBJ databases">
        <title>Draft genome sequence of Hydrogenibacillus schlegelii DSM 2000.</title>
        <authorList>
            <person name="Hemp J."/>
        </authorList>
    </citation>
    <scope>NUCLEOTIDE SEQUENCE [LARGE SCALE GENOMIC DNA]</scope>
    <source>
        <strain evidence="12 13">MA 48</strain>
    </source>
</reference>
<dbReference type="PRINTS" id="PR00959">
    <property type="entry name" value="MEVGALKINASE"/>
</dbReference>
<proteinExistence type="inferred from homology"/>
<evidence type="ECO:0000256" key="1">
    <source>
        <dbReference type="ARBA" id="ARBA00006566"/>
    </source>
</evidence>
<evidence type="ECO:0000256" key="3">
    <source>
        <dbReference type="ARBA" id="ARBA00022723"/>
    </source>
</evidence>
<dbReference type="SUPFAM" id="SSF55060">
    <property type="entry name" value="GHMP Kinase, C-terminal domain"/>
    <property type="match status" value="1"/>
</dbReference>
<dbReference type="Gene3D" id="3.30.230.10">
    <property type="match status" value="1"/>
</dbReference>
<dbReference type="PROSITE" id="PS00627">
    <property type="entry name" value="GHMP_KINASES_ATP"/>
    <property type="match status" value="1"/>
</dbReference>
<dbReference type="GO" id="GO:0046872">
    <property type="term" value="F:metal ion binding"/>
    <property type="evidence" value="ECO:0007669"/>
    <property type="project" value="UniProtKB-KW"/>
</dbReference>
<dbReference type="InterPro" id="IPR006206">
    <property type="entry name" value="Mevalonate/galactokinase"/>
</dbReference>
<keyword evidence="5" id="KW-0418">Kinase</keyword>
<accession>A0A179IRM6</accession>
<dbReference type="Pfam" id="PF00288">
    <property type="entry name" value="GHMP_kinases_N"/>
    <property type="match status" value="1"/>
</dbReference>
<evidence type="ECO:0000259" key="11">
    <source>
        <dbReference type="Pfam" id="PF08544"/>
    </source>
</evidence>
<comment type="similarity">
    <text evidence="1">Belongs to the GHMP kinase family. GalK subfamily.</text>
</comment>
<dbReference type="SUPFAM" id="SSF54211">
    <property type="entry name" value="Ribosomal protein S5 domain 2-like"/>
    <property type="match status" value="1"/>
</dbReference>
<dbReference type="FunFam" id="3.30.70.890:FF:000001">
    <property type="entry name" value="Galactokinase"/>
    <property type="match status" value="1"/>
</dbReference>
<evidence type="ECO:0000313" key="13">
    <source>
        <dbReference type="Proteomes" id="UP000243024"/>
    </source>
</evidence>
<dbReference type="InterPro" id="IPR006204">
    <property type="entry name" value="GHMP_kinase_N_dom"/>
</dbReference>
<dbReference type="GO" id="GO:0006012">
    <property type="term" value="P:galactose metabolic process"/>
    <property type="evidence" value="ECO:0007669"/>
    <property type="project" value="UniProtKB-KW"/>
</dbReference>
<dbReference type="PANTHER" id="PTHR10457">
    <property type="entry name" value="MEVALONATE KINASE/GALACTOKINASE"/>
    <property type="match status" value="1"/>
</dbReference>
<evidence type="ECO:0000256" key="6">
    <source>
        <dbReference type="ARBA" id="ARBA00022840"/>
    </source>
</evidence>
<dbReference type="GO" id="GO:0005829">
    <property type="term" value="C:cytosol"/>
    <property type="evidence" value="ECO:0007669"/>
    <property type="project" value="TreeGrafter"/>
</dbReference>
<keyword evidence="3" id="KW-0479">Metal-binding</keyword>
<dbReference type="GO" id="GO:0005524">
    <property type="term" value="F:ATP binding"/>
    <property type="evidence" value="ECO:0007669"/>
    <property type="project" value="UniProtKB-KW"/>
</dbReference>
<dbReference type="PIRSF" id="PIRSF000530">
    <property type="entry name" value="Galactokinase"/>
    <property type="match status" value="1"/>
</dbReference>
<dbReference type="RefSeq" id="WP_066200594.1">
    <property type="nucleotide sequence ID" value="NZ_CBCSAS010000004.1"/>
</dbReference>
<evidence type="ECO:0000256" key="9">
    <source>
        <dbReference type="ARBA" id="ARBA00023277"/>
    </source>
</evidence>
<feature type="domain" description="GHMP kinase C-terminal" evidence="11">
    <location>
        <begin position="255"/>
        <end position="329"/>
    </location>
</feature>
<evidence type="ECO:0000313" key="12">
    <source>
        <dbReference type="EMBL" id="OAR04482.1"/>
    </source>
</evidence>
<dbReference type="Pfam" id="PF08544">
    <property type="entry name" value="GHMP_kinases_C"/>
    <property type="match status" value="1"/>
</dbReference>
<evidence type="ECO:0000256" key="8">
    <source>
        <dbReference type="ARBA" id="ARBA00023144"/>
    </source>
</evidence>
<protein>
    <recommendedName>
        <fullName evidence="14">Galactokinase</fullName>
    </recommendedName>
</protein>
<evidence type="ECO:0008006" key="14">
    <source>
        <dbReference type="Google" id="ProtNLM"/>
    </source>
</evidence>
<sequence>MPAAIDAGTTGVVNVHNGETITFVSRSFPGRLQIDRRALKHGEVRVVDRSDDGWGEYVRGAIIAWLEVASAAGRPIADLPGMNVELVSDLPVGAGLSSSASLTVLIALIFDTFGQTALGPEHWAKIGQRAENETVGVACGLMDHFAASYGKQNHALFLDTHTLAYEWIPFSPEPYVLVVIDSGKRRSLRHSAYNDRLNEVEQALSWIRRHRPTLTHLGALRPEEWAAIRPLLPESAPLRRVDHIVAENDRVLKARDALRSGDLRTFAALLTATHRSLQSLFEVTRPEIDALVELLLKAPGVLGARMMGAGFGGSVLALVHRDQGPALIADVGPRYRHLTGLEAKFYRFSLGDGARERT</sequence>
<evidence type="ECO:0000256" key="2">
    <source>
        <dbReference type="ARBA" id="ARBA00022679"/>
    </source>
</evidence>
<dbReference type="PANTHER" id="PTHR10457:SF7">
    <property type="entry name" value="GALACTOKINASE-RELATED"/>
    <property type="match status" value="1"/>
</dbReference>
<dbReference type="InterPro" id="IPR006203">
    <property type="entry name" value="GHMP_knse_ATP-bd_CS"/>
</dbReference>
<evidence type="ECO:0000256" key="5">
    <source>
        <dbReference type="ARBA" id="ARBA00022777"/>
    </source>
</evidence>
<keyword evidence="2" id="KW-0808">Transferase</keyword>
<gene>
    <name evidence="12" type="ORF">SA87_01815</name>
</gene>
<dbReference type="Proteomes" id="UP000243024">
    <property type="component" value="Unassembled WGS sequence"/>
</dbReference>
<dbReference type="OrthoDB" id="250531at2"/>
<evidence type="ECO:0000259" key="10">
    <source>
        <dbReference type="Pfam" id="PF00288"/>
    </source>
</evidence>
<keyword evidence="9" id="KW-0119">Carbohydrate metabolism</keyword>
<dbReference type="STRING" id="1484.SA87_01815"/>
<dbReference type="InterPro" id="IPR000705">
    <property type="entry name" value="Galactokinase"/>
</dbReference>
<dbReference type="InterPro" id="IPR014721">
    <property type="entry name" value="Ribsml_uS5_D2-typ_fold_subgr"/>
</dbReference>
<keyword evidence="7" id="KW-0460">Magnesium</keyword>
<name>A0A179IRM6_HYDSH</name>
<evidence type="ECO:0000256" key="7">
    <source>
        <dbReference type="ARBA" id="ARBA00022842"/>
    </source>
</evidence>
<keyword evidence="13" id="KW-1185">Reference proteome</keyword>
<dbReference type="GO" id="GO:0004335">
    <property type="term" value="F:galactokinase activity"/>
    <property type="evidence" value="ECO:0007669"/>
    <property type="project" value="InterPro"/>
</dbReference>
<comment type="caution">
    <text evidence="12">The sequence shown here is derived from an EMBL/GenBank/DDBJ whole genome shotgun (WGS) entry which is preliminary data.</text>
</comment>
<keyword evidence="4" id="KW-0547">Nucleotide-binding</keyword>
<dbReference type="Gene3D" id="3.30.70.890">
    <property type="entry name" value="GHMP kinase, C-terminal domain"/>
    <property type="match status" value="1"/>
</dbReference>
<organism evidence="12 13">
    <name type="scientific">Hydrogenibacillus schlegelii</name>
    <name type="common">Bacillus schlegelii</name>
    <dbReference type="NCBI Taxonomy" id="1484"/>
    <lineage>
        <taxon>Bacteria</taxon>
        <taxon>Bacillati</taxon>
        <taxon>Bacillota</taxon>
        <taxon>Bacilli</taxon>
        <taxon>Bacillales</taxon>
        <taxon>Bacillales Family X. Incertae Sedis</taxon>
        <taxon>Hydrogenibacillus</taxon>
    </lineage>
</organism>
<dbReference type="InterPro" id="IPR036554">
    <property type="entry name" value="GHMP_kinase_C_sf"/>
</dbReference>
<feature type="domain" description="GHMP kinase N-terminal" evidence="10">
    <location>
        <begin position="67"/>
        <end position="151"/>
    </location>
</feature>
<keyword evidence="8" id="KW-0299">Galactose metabolism</keyword>
<keyword evidence="6" id="KW-0067">ATP-binding</keyword>
<dbReference type="AlphaFoldDB" id="A0A179IRM6"/>
<dbReference type="InterPro" id="IPR013750">
    <property type="entry name" value="GHMP_kinase_C_dom"/>
</dbReference>
<evidence type="ECO:0000256" key="4">
    <source>
        <dbReference type="ARBA" id="ARBA00022741"/>
    </source>
</evidence>
<dbReference type="PRINTS" id="PR00473">
    <property type="entry name" value="GALCTOKINASE"/>
</dbReference>
<dbReference type="InterPro" id="IPR020568">
    <property type="entry name" value="Ribosomal_Su5_D2-typ_SF"/>
</dbReference>